<dbReference type="EMBL" id="DYZA01000123">
    <property type="protein sequence ID" value="HJD97224.1"/>
    <property type="molecule type" value="Genomic_DNA"/>
</dbReference>
<dbReference type="Gene3D" id="3.40.720.10">
    <property type="entry name" value="Alkaline Phosphatase, subunit A"/>
    <property type="match status" value="2"/>
</dbReference>
<comment type="caution">
    <text evidence="1">The sequence shown here is derived from an EMBL/GenBank/DDBJ whole genome shotgun (WGS) entry which is preliminary data.</text>
</comment>
<dbReference type="PANTHER" id="PTHR10151">
    <property type="entry name" value="ECTONUCLEOTIDE PYROPHOSPHATASE/PHOSPHODIESTERASE"/>
    <property type="match status" value="1"/>
</dbReference>
<dbReference type="Pfam" id="PF01663">
    <property type="entry name" value="Phosphodiest"/>
    <property type="match status" value="2"/>
</dbReference>
<dbReference type="Proteomes" id="UP000698963">
    <property type="component" value="Unassembled WGS sequence"/>
</dbReference>
<reference evidence="1" key="2">
    <citation type="submission" date="2021-09" db="EMBL/GenBank/DDBJ databases">
        <authorList>
            <person name="Gilroy R."/>
        </authorList>
    </citation>
    <scope>NUCLEOTIDE SEQUENCE</scope>
    <source>
        <strain evidence="1">ChiGjej2B2-19336</strain>
    </source>
</reference>
<dbReference type="GO" id="GO:0016787">
    <property type="term" value="F:hydrolase activity"/>
    <property type="evidence" value="ECO:0007669"/>
    <property type="project" value="UniProtKB-ARBA"/>
</dbReference>
<dbReference type="InterPro" id="IPR017850">
    <property type="entry name" value="Alkaline_phosphatase_core_sf"/>
</dbReference>
<dbReference type="PANTHER" id="PTHR10151:SF120">
    <property type="entry name" value="BIS(5'-ADENOSYL)-TRIPHOSPHATASE"/>
    <property type="match status" value="1"/>
</dbReference>
<evidence type="ECO:0000313" key="2">
    <source>
        <dbReference type="Proteomes" id="UP000698963"/>
    </source>
</evidence>
<dbReference type="AlphaFoldDB" id="A0A921AW66"/>
<organism evidence="1 2">
    <name type="scientific">Mailhella massiliensis</name>
    <dbReference type="NCBI Taxonomy" id="1903261"/>
    <lineage>
        <taxon>Bacteria</taxon>
        <taxon>Pseudomonadati</taxon>
        <taxon>Thermodesulfobacteriota</taxon>
        <taxon>Desulfovibrionia</taxon>
        <taxon>Desulfovibrionales</taxon>
        <taxon>Desulfovibrionaceae</taxon>
        <taxon>Mailhella</taxon>
    </lineage>
</organism>
<accession>A0A921AW66</accession>
<sequence length="642" mass="72554">MPNKRFLFLGIDGADPLLMSRFLEEGYLPNIRKFIDAGVAAEDLGMLGVQPTITPPNWATLATGAYPGTHGITCYWNHTFGNSLTHLDVGFNSKLCKAEFLWDAALKAGKKAIVFNYPTSWPPTNENIIAVDGTGINPNSKAYCEGEAFYIGDASFREAASAYHEKNNTGSSCVVEDDIENLDFEVCDYEEKKTEKFVIGDDKRIDARTIKFKIDNHRCPIFQENDEMITVLHMQEGRISRYGRIFSKSGKGFDTLALYQTPKDKTPMVTVGLGEFSPWIQDSFFLNGHVATVYYKIKLLELAEDGTSFKLYRSYVLDTTNKKYFHPSDLCDELLEHIGPMMHMSNCGLDDIMLETQAEMYTWIENAMLYLAKNKPWDVFYMHCHALDCCNHNYQNLILEEYSGEKAAYYLDIVRKYYEITDHFVERMMELNDGNTVIVLASDHGGMSKEAGCEAPLMGDPWAVGGKVFEEMGYLSVDRSSGSPIIDWSKTRAIGQRSGYVYLNLKGRDPDGIVEPEDYDALVREITQKLLDYKDEHGRRPVCFAFNRQEMEVLGLYGENVGDIYFVFNPEWTRVHGTSLTTHRYKGTSVKAFFAMLGPGVKEHTRLSRRVRAVDVVPTVCALTDLPVPADCEGAVLYQALK</sequence>
<dbReference type="SUPFAM" id="SSF53649">
    <property type="entry name" value="Alkaline phosphatase-like"/>
    <property type="match status" value="1"/>
</dbReference>
<dbReference type="InterPro" id="IPR002591">
    <property type="entry name" value="Phosphodiest/P_Trfase"/>
</dbReference>
<protein>
    <submittedName>
        <fullName evidence="1">Alkaline phosphatase family protein</fullName>
    </submittedName>
</protein>
<reference evidence="1" key="1">
    <citation type="journal article" date="2021" name="PeerJ">
        <title>Extensive microbial diversity within the chicken gut microbiome revealed by metagenomics and culture.</title>
        <authorList>
            <person name="Gilroy R."/>
            <person name="Ravi A."/>
            <person name="Getino M."/>
            <person name="Pursley I."/>
            <person name="Horton D.L."/>
            <person name="Alikhan N.F."/>
            <person name="Baker D."/>
            <person name="Gharbi K."/>
            <person name="Hall N."/>
            <person name="Watson M."/>
            <person name="Adriaenssens E.M."/>
            <person name="Foster-Nyarko E."/>
            <person name="Jarju S."/>
            <person name="Secka A."/>
            <person name="Antonio M."/>
            <person name="Oren A."/>
            <person name="Chaudhuri R.R."/>
            <person name="La Ragione R."/>
            <person name="Hildebrand F."/>
            <person name="Pallen M.J."/>
        </authorList>
    </citation>
    <scope>NUCLEOTIDE SEQUENCE</scope>
    <source>
        <strain evidence="1">ChiGjej2B2-19336</strain>
    </source>
</reference>
<gene>
    <name evidence="1" type="ORF">K8W16_06230</name>
</gene>
<evidence type="ECO:0000313" key="1">
    <source>
        <dbReference type="EMBL" id="HJD97224.1"/>
    </source>
</evidence>
<proteinExistence type="predicted"/>
<name>A0A921AW66_9BACT</name>
<dbReference type="RefSeq" id="WP_304122159.1">
    <property type="nucleotide sequence ID" value="NZ_DYZA01000123.1"/>
</dbReference>